<dbReference type="AlphaFoldDB" id="A0A0R3U0E7"/>
<accession>A0A0R3U0E7</accession>
<dbReference type="GO" id="GO:0031123">
    <property type="term" value="P:RNA 3'-end processing"/>
    <property type="evidence" value="ECO:0007669"/>
    <property type="project" value="TreeGrafter"/>
</dbReference>
<dbReference type="Pfam" id="PF22600">
    <property type="entry name" value="MTPAP-like_central"/>
    <property type="match status" value="1"/>
</dbReference>
<feature type="compositionally biased region" description="Polar residues" evidence="1">
    <location>
        <begin position="1"/>
        <end position="11"/>
    </location>
</feature>
<dbReference type="WBParaSite" id="HNAJ_0001359601-mRNA-1">
    <property type="protein sequence ID" value="HNAJ_0001359601-mRNA-1"/>
    <property type="gene ID" value="HNAJ_0001359601"/>
</dbReference>
<dbReference type="OrthoDB" id="2274644at2759"/>
<feature type="region of interest" description="Disordered" evidence="1">
    <location>
        <begin position="1"/>
        <end position="23"/>
    </location>
</feature>
<dbReference type="Gene3D" id="3.30.460.10">
    <property type="entry name" value="Beta Polymerase, domain 2"/>
    <property type="match status" value="1"/>
</dbReference>
<dbReference type="InterPro" id="IPR054708">
    <property type="entry name" value="MTPAP-like_central"/>
</dbReference>
<feature type="domain" description="Poly(A) RNA polymerase mitochondrial-like central palm" evidence="2">
    <location>
        <begin position="85"/>
        <end position="150"/>
    </location>
</feature>
<reference evidence="3 4" key="2">
    <citation type="submission" date="2018-11" db="EMBL/GenBank/DDBJ databases">
        <authorList>
            <consortium name="Pathogen Informatics"/>
        </authorList>
    </citation>
    <scope>NUCLEOTIDE SEQUENCE [LARGE SCALE GENOMIC DNA]</scope>
</reference>
<name>A0A0R3U0E7_RODNA</name>
<gene>
    <name evidence="3" type="ORF">HNAJ_LOCUS13570</name>
</gene>
<evidence type="ECO:0000259" key="2">
    <source>
        <dbReference type="Pfam" id="PF22600"/>
    </source>
</evidence>
<evidence type="ECO:0000256" key="1">
    <source>
        <dbReference type="SAM" id="MobiDB-lite"/>
    </source>
</evidence>
<evidence type="ECO:0000313" key="4">
    <source>
        <dbReference type="Proteomes" id="UP000278807"/>
    </source>
</evidence>
<sequence length="165" mass="18688">MTLESSNSAFSPSEPKATYDSFDSPSPLHYFRHYELKAIDDSEAVEEDLGNNLLEEWPIMSLAYRQKMRRSLPQLHSSLHLYELADVLEDFVKSIQPSDRTIAIRKAFITDLRRLLQEKCSGSRLKLFGSSASGFATESSDLDLTMVFAEGSREADTWRSGVKDD</sequence>
<proteinExistence type="predicted"/>
<dbReference type="InterPro" id="IPR043519">
    <property type="entry name" value="NT_sf"/>
</dbReference>
<keyword evidence="4" id="KW-1185">Reference proteome</keyword>
<organism evidence="5">
    <name type="scientific">Rodentolepis nana</name>
    <name type="common">Dwarf tapeworm</name>
    <name type="synonym">Hymenolepis nana</name>
    <dbReference type="NCBI Taxonomy" id="102285"/>
    <lineage>
        <taxon>Eukaryota</taxon>
        <taxon>Metazoa</taxon>
        <taxon>Spiralia</taxon>
        <taxon>Lophotrochozoa</taxon>
        <taxon>Platyhelminthes</taxon>
        <taxon>Cestoda</taxon>
        <taxon>Eucestoda</taxon>
        <taxon>Cyclophyllidea</taxon>
        <taxon>Hymenolepididae</taxon>
        <taxon>Rodentolepis</taxon>
    </lineage>
</organism>
<reference evidence="5" key="1">
    <citation type="submission" date="2017-02" db="UniProtKB">
        <authorList>
            <consortium name="WormBaseParasite"/>
        </authorList>
    </citation>
    <scope>IDENTIFICATION</scope>
</reference>
<dbReference type="EMBL" id="UZAE01015631">
    <property type="protein sequence ID" value="VDO16308.1"/>
    <property type="molecule type" value="Genomic_DNA"/>
</dbReference>
<evidence type="ECO:0000313" key="3">
    <source>
        <dbReference type="EMBL" id="VDO16308.1"/>
    </source>
</evidence>
<dbReference type="Proteomes" id="UP000278807">
    <property type="component" value="Unassembled WGS sequence"/>
</dbReference>
<dbReference type="GO" id="GO:0050265">
    <property type="term" value="F:RNA uridylyltransferase activity"/>
    <property type="evidence" value="ECO:0007669"/>
    <property type="project" value="TreeGrafter"/>
</dbReference>
<dbReference type="PANTHER" id="PTHR12271:SF66">
    <property type="entry name" value="TERMINAL URIDYLYLTRANSFERASE TAILOR"/>
    <property type="match status" value="1"/>
</dbReference>
<dbReference type="PANTHER" id="PTHR12271">
    <property type="entry name" value="POLY A POLYMERASE CID PAP -RELATED"/>
    <property type="match status" value="1"/>
</dbReference>
<evidence type="ECO:0000313" key="5">
    <source>
        <dbReference type="WBParaSite" id="HNAJ_0001359601-mRNA-1"/>
    </source>
</evidence>
<protein>
    <submittedName>
        <fullName evidence="5">RNA uridylyltransferase</fullName>
    </submittedName>
</protein>
<dbReference type="SUPFAM" id="SSF81301">
    <property type="entry name" value="Nucleotidyltransferase"/>
    <property type="match status" value="1"/>
</dbReference>